<accession>A0A545AYK2</accession>
<evidence type="ECO:0000313" key="6">
    <source>
        <dbReference type="Proteomes" id="UP000317982"/>
    </source>
</evidence>
<dbReference type="InterPro" id="IPR023187">
    <property type="entry name" value="Tscrpt_reg_MarR-type_CS"/>
</dbReference>
<organism evidence="5 6">
    <name type="scientific">Cryptosporangium phraense</name>
    <dbReference type="NCBI Taxonomy" id="2593070"/>
    <lineage>
        <taxon>Bacteria</taxon>
        <taxon>Bacillati</taxon>
        <taxon>Actinomycetota</taxon>
        <taxon>Actinomycetes</taxon>
        <taxon>Cryptosporangiales</taxon>
        <taxon>Cryptosporangiaceae</taxon>
        <taxon>Cryptosporangium</taxon>
    </lineage>
</organism>
<dbReference type="GO" id="GO:0003677">
    <property type="term" value="F:DNA binding"/>
    <property type="evidence" value="ECO:0007669"/>
    <property type="project" value="UniProtKB-KW"/>
</dbReference>
<dbReference type="GO" id="GO:0006950">
    <property type="term" value="P:response to stress"/>
    <property type="evidence" value="ECO:0007669"/>
    <property type="project" value="TreeGrafter"/>
</dbReference>
<dbReference type="Gene3D" id="1.10.10.10">
    <property type="entry name" value="Winged helix-like DNA-binding domain superfamily/Winged helix DNA-binding domain"/>
    <property type="match status" value="1"/>
</dbReference>
<protein>
    <submittedName>
        <fullName evidence="5">Winged helix-turn-helix transcriptional regulator</fullName>
    </submittedName>
</protein>
<dbReference type="Pfam" id="PF12802">
    <property type="entry name" value="MarR_2"/>
    <property type="match status" value="1"/>
</dbReference>
<dbReference type="SMART" id="SM00347">
    <property type="entry name" value="HTH_MARR"/>
    <property type="match status" value="1"/>
</dbReference>
<evidence type="ECO:0000259" key="4">
    <source>
        <dbReference type="PROSITE" id="PS50995"/>
    </source>
</evidence>
<dbReference type="InterPro" id="IPR036388">
    <property type="entry name" value="WH-like_DNA-bd_sf"/>
</dbReference>
<dbReference type="PRINTS" id="PR00598">
    <property type="entry name" value="HTHMARR"/>
</dbReference>
<sequence length="162" mass="17842">MNFLPWNVLLRKQSGNVTDLPHVFSDLVRAETRLYNGVDARLRNEHGLAASQYLFLRAINDMDKCRVNDLARAIAITVGAVSKGVDRLEAAGWVSRRPNPENRRSSLLEVTPAGRVKLEAATVTFQDALEKWLDNPAIEQLAASLAVLRGELEAADVGRPIG</sequence>
<comment type="caution">
    <text evidence="5">The sequence shown here is derived from an EMBL/GenBank/DDBJ whole genome shotgun (WGS) entry which is preliminary data.</text>
</comment>
<dbReference type="AlphaFoldDB" id="A0A545AYK2"/>
<dbReference type="PANTHER" id="PTHR33164">
    <property type="entry name" value="TRANSCRIPTIONAL REGULATOR, MARR FAMILY"/>
    <property type="match status" value="1"/>
</dbReference>
<dbReference type="OrthoDB" id="162531at2"/>
<evidence type="ECO:0000256" key="2">
    <source>
        <dbReference type="ARBA" id="ARBA00023125"/>
    </source>
</evidence>
<dbReference type="InterPro" id="IPR036390">
    <property type="entry name" value="WH_DNA-bd_sf"/>
</dbReference>
<dbReference type="InterPro" id="IPR039422">
    <property type="entry name" value="MarR/SlyA-like"/>
</dbReference>
<dbReference type="SUPFAM" id="SSF46785">
    <property type="entry name" value="Winged helix' DNA-binding domain"/>
    <property type="match status" value="1"/>
</dbReference>
<dbReference type="InterPro" id="IPR000835">
    <property type="entry name" value="HTH_MarR-typ"/>
</dbReference>
<name>A0A545AYK2_9ACTN</name>
<proteinExistence type="predicted"/>
<keyword evidence="3" id="KW-0804">Transcription</keyword>
<dbReference type="EMBL" id="VIRS01000002">
    <property type="protein sequence ID" value="TQS46409.1"/>
    <property type="molecule type" value="Genomic_DNA"/>
</dbReference>
<reference evidence="5 6" key="1">
    <citation type="submission" date="2019-07" db="EMBL/GenBank/DDBJ databases">
        <title>Cryptosporangium phraense sp. nov., isolated from plant litter.</title>
        <authorList>
            <person name="Suriyachadkun C."/>
        </authorList>
    </citation>
    <scope>NUCLEOTIDE SEQUENCE [LARGE SCALE GENOMIC DNA]</scope>
    <source>
        <strain evidence="5 6">A-T 5661</strain>
    </source>
</reference>
<keyword evidence="2" id="KW-0238">DNA-binding</keyword>
<dbReference type="PANTHER" id="PTHR33164:SF94">
    <property type="entry name" value="TRANSCRIPTIONAL REGULATORY PROTEIN-RELATED"/>
    <property type="match status" value="1"/>
</dbReference>
<keyword evidence="6" id="KW-1185">Reference proteome</keyword>
<keyword evidence="1" id="KW-0805">Transcription regulation</keyword>
<dbReference type="GO" id="GO:0003700">
    <property type="term" value="F:DNA-binding transcription factor activity"/>
    <property type="evidence" value="ECO:0007669"/>
    <property type="project" value="InterPro"/>
</dbReference>
<feature type="domain" description="HTH marR-type" evidence="4">
    <location>
        <begin position="20"/>
        <end position="154"/>
    </location>
</feature>
<dbReference type="PROSITE" id="PS01117">
    <property type="entry name" value="HTH_MARR_1"/>
    <property type="match status" value="1"/>
</dbReference>
<evidence type="ECO:0000256" key="1">
    <source>
        <dbReference type="ARBA" id="ARBA00023015"/>
    </source>
</evidence>
<dbReference type="InParanoid" id="A0A545AYK2"/>
<dbReference type="Proteomes" id="UP000317982">
    <property type="component" value="Unassembled WGS sequence"/>
</dbReference>
<dbReference type="PROSITE" id="PS50995">
    <property type="entry name" value="HTH_MARR_2"/>
    <property type="match status" value="1"/>
</dbReference>
<gene>
    <name evidence="5" type="ORF">FL583_03180</name>
</gene>
<evidence type="ECO:0000256" key="3">
    <source>
        <dbReference type="ARBA" id="ARBA00023163"/>
    </source>
</evidence>
<evidence type="ECO:0000313" key="5">
    <source>
        <dbReference type="EMBL" id="TQS46409.1"/>
    </source>
</evidence>